<dbReference type="AlphaFoldDB" id="A0A151J4W9"/>
<accession>A0A151J4W9</accession>
<proteinExistence type="predicted"/>
<organism evidence="1 2">
    <name type="scientific">Trachymyrmex cornetzi</name>
    <dbReference type="NCBI Taxonomy" id="471704"/>
    <lineage>
        <taxon>Eukaryota</taxon>
        <taxon>Metazoa</taxon>
        <taxon>Ecdysozoa</taxon>
        <taxon>Arthropoda</taxon>
        <taxon>Hexapoda</taxon>
        <taxon>Insecta</taxon>
        <taxon>Pterygota</taxon>
        <taxon>Neoptera</taxon>
        <taxon>Endopterygota</taxon>
        <taxon>Hymenoptera</taxon>
        <taxon>Apocrita</taxon>
        <taxon>Aculeata</taxon>
        <taxon>Formicoidea</taxon>
        <taxon>Formicidae</taxon>
        <taxon>Myrmicinae</taxon>
        <taxon>Trachymyrmex</taxon>
    </lineage>
</organism>
<evidence type="ECO:0000313" key="2">
    <source>
        <dbReference type="Proteomes" id="UP000078492"/>
    </source>
</evidence>
<gene>
    <name evidence="1" type="ORF">ALC57_09897</name>
</gene>
<dbReference type="EMBL" id="KQ980079">
    <property type="protein sequence ID" value="KYN17821.1"/>
    <property type="molecule type" value="Genomic_DNA"/>
</dbReference>
<sequence length="128" mass="14905">YLIIDNVKYQFNNVLKAFDQCFKAIQVLMTEYLYEARGAWLFIQQAPYRISTRYDRKKFNCNNLGIHSICGLSEGFNANYPCRMCKHHRNEIAALTSLDINKLRTVQNYANDVLLQDLSLTGIKEKCV</sequence>
<reference evidence="1 2" key="1">
    <citation type="submission" date="2015-09" db="EMBL/GenBank/DDBJ databases">
        <title>Trachymyrmex cornetzi WGS genome.</title>
        <authorList>
            <person name="Nygaard S."/>
            <person name="Hu H."/>
            <person name="Boomsma J."/>
            <person name="Zhang G."/>
        </authorList>
    </citation>
    <scope>NUCLEOTIDE SEQUENCE [LARGE SCALE GENOMIC DNA]</scope>
    <source>
        <strain evidence="1">Tcor2-1</strain>
        <tissue evidence="1">Whole body</tissue>
    </source>
</reference>
<name>A0A151J4W9_9HYME</name>
<feature type="non-terminal residue" evidence="1">
    <location>
        <position position="1"/>
    </location>
</feature>
<keyword evidence="2" id="KW-1185">Reference proteome</keyword>
<protein>
    <submittedName>
        <fullName evidence="1">Uncharacterized protein</fullName>
    </submittedName>
</protein>
<evidence type="ECO:0000313" key="1">
    <source>
        <dbReference type="EMBL" id="KYN17821.1"/>
    </source>
</evidence>
<dbReference type="Proteomes" id="UP000078492">
    <property type="component" value="Unassembled WGS sequence"/>
</dbReference>